<comment type="caution">
    <text evidence="1">The sequence shown here is derived from an EMBL/GenBank/DDBJ whole genome shotgun (WGS) entry which is preliminary data.</text>
</comment>
<proteinExistence type="predicted"/>
<organism evidence="1 2">
    <name type="scientific">Spartinivicinus marinus</name>
    <dbReference type="NCBI Taxonomy" id="2994442"/>
    <lineage>
        <taxon>Bacteria</taxon>
        <taxon>Pseudomonadati</taxon>
        <taxon>Pseudomonadota</taxon>
        <taxon>Gammaproteobacteria</taxon>
        <taxon>Oceanospirillales</taxon>
        <taxon>Zooshikellaceae</taxon>
        <taxon>Spartinivicinus</taxon>
    </lineage>
</organism>
<reference evidence="1 2" key="1">
    <citation type="submission" date="2020-07" db="EMBL/GenBank/DDBJ databases">
        <title>Endozoicomonas sp. nov., isolated from sediment.</title>
        <authorList>
            <person name="Gu T."/>
        </authorList>
    </citation>
    <scope>NUCLEOTIDE SEQUENCE [LARGE SCALE GENOMIC DNA]</scope>
    <source>
        <strain evidence="1 2">SM1973</strain>
    </source>
</reference>
<dbReference type="EMBL" id="JACCKB010000071">
    <property type="protein sequence ID" value="NYZ69266.1"/>
    <property type="molecule type" value="Genomic_DNA"/>
</dbReference>
<sequence>MLVNKKDIYWVNADVTIDSDLDVVSLAKLISTILNMPPFILDDSGDWEGDEVYASSCFGFDFLLSADDSPLNSFHLSLVTDGEVVDLDQNTIQIKFDNNLVSILSHHGLNVKARFED</sequence>
<dbReference type="RefSeq" id="WP_180571263.1">
    <property type="nucleotide sequence ID" value="NZ_JACCKB010000071.1"/>
</dbReference>
<protein>
    <submittedName>
        <fullName evidence="1">Uncharacterized protein</fullName>
    </submittedName>
</protein>
<dbReference type="AlphaFoldDB" id="A0A853IN67"/>
<name>A0A853IN67_9GAMM</name>
<accession>A0A853IN67</accession>
<evidence type="ECO:0000313" key="2">
    <source>
        <dbReference type="Proteomes" id="UP000569732"/>
    </source>
</evidence>
<evidence type="ECO:0000313" key="1">
    <source>
        <dbReference type="EMBL" id="NYZ69266.1"/>
    </source>
</evidence>
<keyword evidence="2" id="KW-1185">Reference proteome</keyword>
<dbReference type="Proteomes" id="UP000569732">
    <property type="component" value="Unassembled WGS sequence"/>
</dbReference>
<gene>
    <name evidence="1" type="ORF">H0A36_24920</name>
</gene>